<dbReference type="InterPro" id="IPR003724">
    <property type="entry name" value="CblAdoTrfase_CobA"/>
</dbReference>
<evidence type="ECO:0000256" key="6">
    <source>
        <dbReference type="ARBA" id="ARBA00033334"/>
    </source>
</evidence>
<reference evidence="10 11" key="1">
    <citation type="journal article" date="2011" name="Stand. Genomic Sci.">
        <title>Complete genome sequence of Desulfobulbus propionicus type strain (1pr3).</title>
        <authorList>
            <person name="Pagani I."/>
            <person name="Lapidus A."/>
            <person name="Nolan M."/>
            <person name="Lucas S."/>
            <person name="Hammon N."/>
            <person name="Deshpande S."/>
            <person name="Cheng J.F."/>
            <person name="Chertkov O."/>
            <person name="Davenport K."/>
            <person name="Tapia R."/>
            <person name="Han C."/>
            <person name="Goodwin L."/>
            <person name="Pitluck S."/>
            <person name="Liolios K."/>
            <person name="Mavromatis K."/>
            <person name="Ivanova N."/>
            <person name="Mikhailova N."/>
            <person name="Pati A."/>
            <person name="Chen A."/>
            <person name="Palaniappan K."/>
            <person name="Land M."/>
            <person name="Hauser L."/>
            <person name="Chang Y.J."/>
            <person name="Jeffries C.D."/>
            <person name="Detter J.C."/>
            <person name="Brambilla E."/>
            <person name="Kannan K.P."/>
            <person name="Djao O.D."/>
            <person name="Rohde M."/>
            <person name="Pukall R."/>
            <person name="Spring S."/>
            <person name="Goker M."/>
            <person name="Sikorski J."/>
            <person name="Woyke T."/>
            <person name="Bristow J."/>
            <person name="Eisen J.A."/>
            <person name="Markowitz V."/>
            <person name="Hugenholtz P."/>
            <person name="Kyrpides N.C."/>
            <person name="Klenk H.P."/>
        </authorList>
    </citation>
    <scope>NUCLEOTIDE SEQUENCE [LARGE SCALE GENOMIC DNA]</scope>
    <source>
        <strain evidence="11">ATCC 33891 / DSM 2032 / 1pr3</strain>
    </source>
</reference>
<organism evidence="10 11">
    <name type="scientific">Desulfobulbus propionicus (strain ATCC 33891 / DSM 2032 / VKM B-1956 / 1pr3)</name>
    <dbReference type="NCBI Taxonomy" id="577650"/>
    <lineage>
        <taxon>Bacteria</taxon>
        <taxon>Pseudomonadati</taxon>
        <taxon>Thermodesulfobacteriota</taxon>
        <taxon>Desulfobulbia</taxon>
        <taxon>Desulfobulbales</taxon>
        <taxon>Desulfobulbaceae</taxon>
        <taxon>Desulfobulbus</taxon>
    </lineage>
</organism>
<keyword evidence="10" id="KW-0808">Transferase</keyword>
<dbReference type="Proteomes" id="UP000006365">
    <property type="component" value="Chromosome"/>
</dbReference>
<dbReference type="NCBIfam" id="TIGR00708">
    <property type="entry name" value="cobA"/>
    <property type="match status" value="1"/>
</dbReference>
<comment type="catalytic activity">
    <reaction evidence="9">
        <text>2 cob(II)alamin + reduced [electron-transfer flavoprotein] + 2 ATP = 2 adenosylcob(III)alamin + 2 triphosphate + oxidized [electron-transfer flavoprotein] + 3 H(+)</text>
        <dbReference type="Rhea" id="RHEA:28671"/>
        <dbReference type="Rhea" id="RHEA-COMP:10685"/>
        <dbReference type="Rhea" id="RHEA-COMP:10686"/>
        <dbReference type="ChEBI" id="CHEBI:15378"/>
        <dbReference type="ChEBI" id="CHEBI:16304"/>
        <dbReference type="ChEBI" id="CHEBI:18036"/>
        <dbReference type="ChEBI" id="CHEBI:18408"/>
        <dbReference type="ChEBI" id="CHEBI:30616"/>
        <dbReference type="ChEBI" id="CHEBI:57692"/>
        <dbReference type="ChEBI" id="CHEBI:58307"/>
        <dbReference type="EC" id="2.5.1.17"/>
    </reaction>
</comment>
<dbReference type="EC" id="2.5.1.17" evidence="3"/>
<dbReference type="AlphaFoldDB" id="A0A7U3YPM9"/>
<comment type="catalytic activity">
    <reaction evidence="8">
        <text>2 cob(II)yrinate a,c diamide + reduced [electron-transfer flavoprotein] + 2 ATP = 2 adenosylcob(III)yrinate a,c-diamide + 2 triphosphate + oxidized [electron-transfer flavoprotein] + 3 H(+)</text>
        <dbReference type="Rhea" id="RHEA:11528"/>
        <dbReference type="Rhea" id="RHEA-COMP:10685"/>
        <dbReference type="Rhea" id="RHEA-COMP:10686"/>
        <dbReference type="ChEBI" id="CHEBI:15378"/>
        <dbReference type="ChEBI" id="CHEBI:18036"/>
        <dbReference type="ChEBI" id="CHEBI:30616"/>
        <dbReference type="ChEBI" id="CHEBI:57692"/>
        <dbReference type="ChEBI" id="CHEBI:58307"/>
        <dbReference type="ChEBI" id="CHEBI:58503"/>
        <dbReference type="ChEBI" id="CHEBI:58537"/>
        <dbReference type="EC" id="2.5.1.17"/>
    </reaction>
</comment>
<dbReference type="Gene3D" id="3.40.50.300">
    <property type="entry name" value="P-loop containing nucleotide triphosphate hydrolases"/>
    <property type="match status" value="1"/>
</dbReference>
<dbReference type="SUPFAM" id="SSF52540">
    <property type="entry name" value="P-loop containing nucleoside triphosphate hydrolases"/>
    <property type="match status" value="1"/>
</dbReference>
<name>A0A7U3YPM9_DESPD</name>
<evidence type="ECO:0000313" key="10">
    <source>
        <dbReference type="EMBL" id="ADW19235.1"/>
    </source>
</evidence>
<dbReference type="CDD" id="cd00561">
    <property type="entry name" value="CobA_ACA"/>
    <property type="match status" value="1"/>
</dbReference>
<proteinExistence type="inferred from homology"/>
<dbReference type="PANTHER" id="PTHR46638:SF1">
    <property type="entry name" value="CORRINOID ADENOSYLTRANSFERASE"/>
    <property type="match status" value="1"/>
</dbReference>
<dbReference type="GO" id="GO:0008817">
    <property type="term" value="F:corrinoid adenosyltransferase activity"/>
    <property type="evidence" value="ECO:0007669"/>
    <property type="project" value="UniProtKB-EC"/>
</dbReference>
<dbReference type="EMBL" id="CP002364">
    <property type="protein sequence ID" value="ADW19235.1"/>
    <property type="molecule type" value="Genomic_DNA"/>
</dbReference>
<keyword evidence="11" id="KW-1185">Reference proteome</keyword>
<evidence type="ECO:0000256" key="4">
    <source>
        <dbReference type="ARBA" id="ARBA00024929"/>
    </source>
</evidence>
<accession>A0A7U3YPM9</accession>
<gene>
    <name evidence="10" type="ordered locus">Despr_3102</name>
</gene>
<evidence type="ECO:0000256" key="9">
    <source>
        <dbReference type="ARBA" id="ARBA00048692"/>
    </source>
</evidence>
<evidence type="ECO:0000256" key="7">
    <source>
        <dbReference type="ARBA" id="ARBA00033354"/>
    </source>
</evidence>
<evidence type="ECO:0000256" key="3">
    <source>
        <dbReference type="ARBA" id="ARBA00012454"/>
    </source>
</evidence>
<dbReference type="GO" id="GO:0009236">
    <property type="term" value="P:cobalamin biosynthetic process"/>
    <property type="evidence" value="ECO:0007669"/>
    <property type="project" value="UniProtKB-UniPathway"/>
</dbReference>
<dbReference type="Pfam" id="PF02572">
    <property type="entry name" value="CobA_CobO_BtuR"/>
    <property type="match status" value="1"/>
</dbReference>
<comment type="pathway">
    <text evidence="1">Cofactor biosynthesis; adenosylcobalamin biosynthesis; adenosylcobalamin from cob(II)yrinate a,c-diamide: step 2/7.</text>
</comment>
<dbReference type="InterPro" id="IPR027417">
    <property type="entry name" value="P-loop_NTPase"/>
</dbReference>
<dbReference type="PANTHER" id="PTHR46638">
    <property type="entry name" value="CORRINOID ADENOSYLTRANSFERASE"/>
    <property type="match status" value="1"/>
</dbReference>
<dbReference type="GO" id="GO:0005524">
    <property type="term" value="F:ATP binding"/>
    <property type="evidence" value="ECO:0007669"/>
    <property type="project" value="InterPro"/>
</dbReference>
<dbReference type="KEGG" id="dpr:Despr_3102"/>
<dbReference type="UniPathway" id="UPA00148">
    <property type="reaction ID" value="UER00233"/>
</dbReference>
<evidence type="ECO:0000313" key="11">
    <source>
        <dbReference type="Proteomes" id="UP000006365"/>
    </source>
</evidence>
<dbReference type="PIRSF" id="PIRSF015617">
    <property type="entry name" value="Adensltrnsf_CobA"/>
    <property type="match status" value="1"/>
</dbReference>
<evidence type="ECO:0000256" key="5">
    <source>
        <dbReference type="ARBA" id="ARBA00031529"/>
    </source>
</evidence>
<protein>
    <recommendedName>
        <fullName evidence="3">corrinoid adenosyltransferase</fullName>
        <ecNumber evidence="3">2.5.1.17</ecNumber>
    </recommendedName>
    <alternativeName>
        <fullName evidence="5">Cob(II)alamin adenosyltransferase</fullName>
    </alternativeName>
    <alternativeName>
        <fullName evidence="7">Cob(II)yrinic acid a,c-diamide adenosyltransferase</fullName>
    </alternativeName>
    <alternativeName>
        <fullName evidence="6">Cobinamide/cobalamin adenosyltransferase</fullName>
    </alternativeName>
</protein>
<evidence type="ECO:0000256" key="2">
    <source>
        <dbReference type="ARBA" id="ARBA00007487"/>
    </source>
</evidence>
<sequence>MAALQRPIRSRNKESPMTKGLLIIHTGDGKGKTTAALGMALRTAGHGLRVCFIQFIKGSWRYGELEAVKRFDDCIDLHVMGRGFTWKSESLEEDIRLAREGWALACQAIDSGQYHLVVLDEFTYLLHYRMLEIAPCLEFLASRRAEQHVLITGRYAPQALIEAADLVTEMRVVKHPLKSGIKAQKGIEF</sequence>
<evidence type="ECO:0000256" key="8">
    <source>
        <dbReference type="ARBA" id="ARBA00048555"/>
    </source>
</evidence>
<evidence type="ECO:0000256" key="1">
    <source>
        <dbReference type="ARBA" id="ARBA00005121"/>
    </source>
</evidence>
<comment type="function">
    <text evidence="4">Required for both de novo synthesis of the corrin ring for the assimilation of exogenous corrinoids. Participates in the adenosylation of a variety of incomplete and complete corrinoids.</text>
</comment>
<dbReference type="NCBIfam" id="NF004637">
    <property type="entry name" value="PRK05986.1"/>
    <property type="match status" value="1"/>
</dbReference>
<comment type="similarity">
    <text evidence="2">Belongs to the Cob(I)alamin adenosyltransferase family.</text>
</comment>